<dbReference type="InterPro" id="IPR017587">
    <property type="entry name" value="YqeC"/>
</dbReference>
<evidence type="ECO:0000313" key="2">
    <source>
        <dbReference type="Proteomes" id="UP000681035"/>
    </source>
</evidence>
<dbReference type="SUPFAM" id="SSF52540">
    <property type="entry name" value="P-loop containing nucleoside triphosphate hydrolases"/>
    <property type="match status" value="1"/>
</dbReference>
<dbReference type="KEGG" id="vcop:MM50RIKEN_05680"/>
<dbReference type="EMBL" id="AP023418">
    <property type="protein sequence ID" value="BCK80805.1"/>
    <property type="molecule type" value="Genomic_DNA"/>
</dbReference>
<accession>A0A810Q2U0</accession>
<reference evidence="1" key="1">
    <citation type="submission" date="2020-09" db="EMBL/GenBank/DDBJ databases">
        <title>New species isolated from human feces.</title>
        <authorList>
            <person name="Kitahara M."/>
            <person name="Shigeno Y."/>
            <person name="Shime M."/>
            <person name="Matsumoto Y."/>
            <person name="Nakamura S."/>
            <person name="Motooka D."/>
            <person name="Fukuoka S."/>
            <person name="Nishikawa H."/>
            <person name="Benno Y."/>
        </authorList>
    </citation>
    <scope>NUCLEOTIDE SEQUENCE</scope>
    <source>
        <strain evidence="1">MM50</strain>
    </source>
</reference>
<dbReference type="RefSeq" id="WP_213541665.1">
    <property type="nucleotide sequence ID" value="NZ_AP023418.1"/>
</dbReference>
<dbReference type="NCBIfam" id="TIGR03172">
    <property type="entry name" value="selenium cofactor biosynthesis protein YqeC"/>
    <property type="match status" value="1"/>
</dbReference>
<dbReference type="AlphaFoldDB" id="A0A810Q2U0"/>
<protein>
    <recommendedName>
        <fullName evidence="3">Selenium-dependent hydroxylase accessory protein YqeC</fullName>
    </recommendedName>
</protein>
<dbReference type="Proteomes" id="UP000681035">
    <property type="component" value="Chromosome"/>
</dbReference>
<evidence type="ECO:0000313" key="1">
    <source>
        <dbReference type="EMBL" id="BCK80805.1"/>
    </source>
</evidence>
<organism evidence="1 2">
    <name type="scientific">Vescimonas coprocola</name>
    <dbReference type="NCBI Taxonomy" id="2714355"/>
    <lineage>
        <taxon>Bacteria</taxon>
        <taxon>Bacillati</taxon>
        <taxon>Bacillota</taxon>
        <taxon>Clostridia</taxon>
        <taxon>Eubacteriales</taxon>
        <taxon>Oscillospiraceae</taxon>
        <taxon>Vescimonas</taxon>
    </lineage>
</organism>
<proteinExistence type="predicted"/>
<sequence length="219" mass="24212">MELRELLEIGPGLTALIGGGGKTTLMYHLASELRQQGTVLVCTTTKIWPPAHLRVCTEEGTLREELRRRGIACTGTPTEQGKLTAPAIDNWETMADFVLVEADGSAGRPFKAHTDWEPVLPEERQATVLVMGADGFGKPISRMAHRPELYARLAGATEDQEVTPELAARVVRLEGLHDRVFLNQVDRAEEWPLARRLAAVLDCPVTAGTLREGRWQRLK</sequence>
<evidence type="ECO:0008006" key="3">
    <source>
        <dbReference type="Google" id="ProtNLM"/>
    </source>
</evidence>
<gene>
    <name evidence="1" type="ORF">MM50RIKEN_05680</name>
</gene>
<dbReference type="InterPro" id="IPR027417">
    <property type="entry name" value="P-loop_NTPase"/>
</dbReference>
<name>A0A810Q2U0_9FIRM</name>
<keyword evidence="2" id="KW-1185">Reference proteome</keyword>
<dbReference type="Pfam" id="PF19842">
    <property type="entry name" value="YqeC"/>
    <property type="match status" value="1"/>
</dbReference>